<name>A0A517QIZ8_9PLAN</name>
<accession>A0A517QIZ8</accession>
<proteinExistence type="predicted"/>
<sequence>MNLTETTGLTLEIDSNAGKDYPIQPLEAKLDKK</sequence>
<reference evidence="1 2" key="1">
    <citation type="submission" date="2019-02" db="EMBL/GenBank/DDBJ databases">
        <title>Deep-cultivation of Planctomycetes and their phenomic and genomic characterization uncovers novel biology.</title>
        <authorList>
            <person name="Wiegand S."/>
            <person name="Jogler M."/>
            <person name="Boedeker C."/>
            <person name="Pinto D."/>
            <person name="Vollmers J."/>
            <person name="Rivas-Marin E."/>
            <person name="Kohn T."/>
            <person name="Peeters S.H."/>
            <person name="Heuer A."/>
            <person name="Rast P."/>
            <person name="Oberbeckmann S."/>
            <person name="Bunk B."/>
            <person name="Jeske O."/>
            <person name="Meyerdierks A."/>
            <person name="Storesund J.E."/>
            <person name="Kallscheuer N."/>
            <person name="Luecker S."/>
            <person name="Lage O.M."/>
            <person name="Pohl T."/>
            <person name="Merkel B.J."/>
            <person name="Hornburger P."/>
            <person name="Mueller R.-W."/>
            <person name="Bruemmer F."/>
            <person name="Labrenz M."/>
            <person name="Spormann A.M."/>
            <person name="Op den Camp H."/>
            <person name="Overmann J."/>
            <person name="Amann R."/>
            <person name="Jetten M.S.M."/>
            <person name="Mascher T."/>
            <person name="Medema M.H."/>
            <person name="Devos D.P."/>
            <person name="Kaster A.-K."/>
            <person name="Ovreas L."/>
            <person name="Rohde M."/>
            <person name="Galperin M.Y."/>
            <person name="Jogler C."/>
        </authorList>
    </citation>
    <scope>NUCLEOTIDE SEQUENCE [LARGE SCALE GENOMIC DNA]</scope>
    <source>
        <strain evidence="1 2">Mal48</strain>
    </source>
</reference>
<dbReference type="EMBL" id="CP036267">
    <property type="protein sequence ID" value="QDT31555.1"/>
    <property type="molecule type" value="Genomic_DNA"/>
</dbReference>
<evidence type="ECO:0000313" key="2">
    <source>
        <dbReference type="Proteomes" id="UP000315724"/>
    </source>
</evidence>
<organism evidence="1 2">
    <name type="scientific">Thalassoglobus polymorphus</name>
    <dbReference type="NCBI Taxonomy" id="2527994"/>
    <lineage>
        <taxon>Bacteria</taxon>
        <taxon>Pseudomonadati</taxon>
        <taxon>Planctomycetota</taxon>
        <taxon>Planctomycetia</taxon>
        <taxon>Planctomycetales</taxon>
        <taxon>Planctomycetaceae</taxon>
        <taxon>Thalassoglobus</taxon>
    </lineage>
</organism>
<keyword evidence="2" id="KW-1185">Reference proteome</keyword>
<protein>
    <submittedName>
        <fullName evidence="1">Uncharacterized protein</fullName>
    </submittedName>
</protein>
<dbReference type="AlphaFoldDB" id="A0A517QIZ8"/>
<evidence type="ECO:0000313" key="1">
    <source>
        <dbReference type="EMBL" id="QDT31555.1"/>
    </source>
</evidence>
<dbReference type="Proteomes" id="UP000315724">
    <property type="component" value="Chromosome"/>
</dbReference>
<gene>
    <name evidence="1" type="ORF">Mal48_07890</name>
</gene>
<dbReference type="KEGG" id="tpol:Mal48_07890"/>